<keyword evidence="8" id="KW-1185">Reference proteome</keyword>
<evidence type="ECO:0000313" key="7">
    <source>
        <dbReference type="EnsemblMetazoa" id="SMAR012986-PA"/>
    </source>
</evidence>
<dbReference type="STRING" id="126957.T1JGL3"/>
<dbReference type="EMBL" id="JH432205">
    <property type="status" value="NOT_ANNOTATED_CDS"/>
    <property type="molecule type" value="Genomic_DNA"/>
</dbReference>
<evidence type="ECO:0000256" key="2">
    <source>
        <dbReference type="ARBA" id="ARBA00023015"/>
    </source>
</evidence>
<dbReference type="GO" id="GO:0005634">
    <property type="term" value="C:nucleus"/>
    <property type="evidence" value="ECO:0007669"/>
    <property type="project" value="UniProtKB-SubCell"/>
</dbReference>
<dbReference type="InterPro" id="IPR003195">
    <property type="entry name" value="TFIID_TAF13"/>
</dbReference>
<evidence type="ECO:0000256" key="6">
    <source>
        <dbReference type="ARBA" id="ARBA00040136"/>
    </source>
</evidence>
<evidence type="ECO:0000256" key="1">
    <source>
        <dbReference type="ARBA" id="ARBA00004123"/>
    </source>
</evidence>
<dbReference type="GO" id="GO:0046982">
    <property type="term" value="F:protein heterodimerization activity"/>
    <property type="evidence" value="ECO:0007669"/>
    <property type="project" value="InterPro"/>
</dbReference>
<keyword evidence="3" id="KW-0804">Transcription</keyword>
<name>T1JGL3_STRMM</name>
<dbReference type="InterPro" id="IPR009072">
    <property type="entry name" value="Histone-fold"/>
</dbReference>
<evidence type="ECO:0000256" key="3">
    <source>
        <dbReference type="ARBA" id="ARBA00023163"/>
    </source>
</evidence>
<dbReference type="HOGENOM" id="CLU_076665_4_0_1"/>
<keyword evidence="2" id="KW-0805">Transcription regulation</keyword>
<evidence type="ECO:0000313" key="8">
    <source>
        <dbReference type="Proteomes" id="UP000014500"/>
    </source>
</evidence>
<dbReference type="PhylomeDB" id="T1JGL3"/>
<evidence type="ECO:0000256" key="4">
    <source>
        <dbReference type="ARBA" id="ARBA00023242"/>
    </source>
</evidence>
<dbReference type="PANTHER" id="PTHR11380">
    <property type="entry name" value="TRANSCRIPTION INITIATION FACTOR TFIID/SUPT3-RELATED"/>
    <property type="match status" value="1"/>
</dbReference>
<comment type="similarity">
    <text evidence="5">Belongs to the TAF13 family.</text>
</comment>
<dbReference type="Proteomes" id="UP000014500">
    <property type="component" value="Unassembled WGS sequence"/>
</dbReference>
<dbReference type="GO" id="GO:0006366">
    <property type="term" value="P:transcription by RNA polymerase II"/>
    <property type="evidence" value="ECO:0007669"/>
    <property type="project" value="InterPro"/>
</dbReference>
<dbReference type="Pfam" id="PF02269">
    <property type="entry name" value="TFIID-18kDa"/>
    <property type="match status" value="1"/>
</dbReference>
<dbReference type="EnsemblMetazoa" id="SMAR012986-RA">
    <property type="protein sequence ID" value="SMAR012986-PA"/>
    <property type="gene ID" value="SMAR012986"/>
</dbReference>
<keyword evidence="4" id="KW-0539">Nucleus</keyword>
<dbReference type="AlphaFoldDB" id="T1JGL3"/>
<comment type="subcellular location">
    <subcellularLocation>
        <location evidence="1">Nucleus</location>
    </subcellularLocation>
</comment>
<proteinExistence type="inferred from homology"/>
<dbReference type="SUPFAM" id="SSF47113">
    <property type="entry name" value="Histone-fold"/>
    <property type="match status" value="1"/>
</dbReference>
<reference evidence="7" key="2">
    <citation type="submission" date="2015-02" db="UniProtKB">
        <authorList>
            <consortium name="EnsemblMetazoa"/>
        </authorList>
    </citation>
    <scope>IDENTIFICATION</scope>
</reference>
<dbReference type="PANTHER" id="PTHR11380:SF5">
    <property type="entry name" value="TRANSCRIPTION INITIATION FACTOR TFIID SUBUNIT 13"/>
    <property type="match status" value="1"/>
</dbReference>
<dbReference type="eggNOG" id="KOG3901">
    <property type="taxonomic scope" value="Eukaryota"/>
</dbReference>
<reference evidence="8" key="1">
    <citation type="submission" date="2011-05" db="EMBL/GenBank/DDBJ databases">
        <authorList>
            <person name="Richards S.R."/>
            <person name="Qu J."/>
            <person name="Jiang H."/>
            <person name="Jhangiani S.N."/>
            <person name="Agravi P."/>
            <person name="Goodspeed R."/>
            <person name="Gross S."/>
            <person name="Mandapat C."/>
            <person name="Jackson L."/>
            <person name="Mathew T."/>
            <person name="Pu L."/>
            <person name="Thornton R."/>
            <person name="Saada N."/>
            <person name="Wilczek-Boney K.B."/>
            <person name="Lee S."/>
            <person name="Kovar C."/>
            <person name="Wu Y."/>
            <person name="Scherer S.E."/>
            <person name="Worley K.C."/>
            <person name="Muzny D.M."/>
            <person name="Gibbs R."/>
        </authorList>
    </citation>
    <scope>NUCLEOTIDE SEQUENCE</scope>
    <source>
        <strain evidence="8">Brora</strain>
    </source>
</reference>
<organism evidence="7 8">
    <name type="scientific">Strigamia maritima</name>
    <name type="common">European centipede</name>
    <name type="synonym">Geophilus maritimus</name>
    <dbReference type="NCBI Taxonomy" id="126957"/>
    <lineage>
        <taxon>Eukaryota</taxon>
        <taxon>Metazoa</taxon>
        <taxon>Ecdysozoa</taxon>
        <taxon>Arthropoda</taxon>
        <taxon>Myriapoda</taxon>
        <taxon>Chilopoda</taxon>
        <taxon>Pleurostigmophora</taxon>
        <taxon>Geophilomorpha</taxon>
        <taxon>Linotaeniidae</taxon>
        <taxon>Strigamia</taxon>
    </lineage>
</organism>
<protein>
    <recommendedName>
        <fullName evidence="6">Transcription initiation factor TFIID subunit 13</fullName>
    </recommendedName>
</protein>
<sequence>MVSYGNDFDFDLDELINGKDEDQDETESGPSKKHLSKTIQQLMSAYSSENQPILSESVDLLEDLVTKFIVEMTIKAMEVSKCNRIQIEDIIFLVRKDEAKLYRIKQLIVQQKQIKQMRGVFNDAKLTFCESHNILMHFYNTVCAFTNEI</sequence>
<dbReference type="Gene3D" id="1.10.20.10">
    <property type="entry name" value="Histone, subunit A"/>
    <property type="match status" value="1"/>
</dbReference>
<evidence type="ECO:0000256" key="5">
    <source>
        <dbReference type="ARBA" id="ARBA00038392"/>
    </source>
</evidence>
<accession>T1JGL3</accession>